<name>A0ABU6Y490_9FABA</name>
<comment type="caution">
    <text evidence="1">The sequence shown here is derived from an EMBL/GenBank/DDBJ whole genome shotgun (WGS) entry which is preliminary data.</text>
</comment>
<sequence length="114" mass="12927">MELLTDFTDTSGTGTQQRLLRWNQYGKKNNKVVAVSEIDIGKSAKKLDKYDARHGKSDEGSNFGPQLPERTDLIIRSVQLEFRSVWAVWHNGSQSVRANGSGHHKRCLSWVWAV</sequence>
<keyword evidence="2" id="KW-1185">Reference proteome</keyword>
<dbReference type="EMBL" id="JASCZI010241667">
    <property type="protein sequence ID" value="MED6204089.1"/>
    <property type="molecule type" value="Genomic_DNA"/>
</dbReference>
<organism evidence="1 2">
    <name type="scientific">Stylosanthes scabra</name>
    <dbReference type="NCBI Taxonomy" id="79078"/>
    <lineage>
        <taxon>Eukaryota</taxon>
        <taxon>Viridiplantae</taxon>
        <taxon>Streptophyta</taxon>
        <taxon>Embryophyta</taxon>
        <taxon>Tracheophyta</taxon>
        <taxon>Spermatophyta</taxon>
        <taxon>Magnoliopsida</taxon>
        <taxon>eudicotyledons</taxon>
        <taxon>Gunneridae</taxon>
        <taxon>Pentapetalae</taxon>
        <taxon>rosids</taxon>
        <taxon>fabids</taxon>
        <taxon>Fabales</taxon>
        <taxon>Fabaceae</taxon>
        <taxon>Papilionoideae</taxon>
        <taxon>50 kb inversion clade</taxon>
        <taxon>dalbergioids sensu lato</taxon>
        <taxon>Dalbergieae</taxon>
        <taxon>Pterocarpus clade</taxon>
        <taxon>Stylosanthes</taxon>
    </lineage>
</organism>
<reference evidence="1 2" key="1">
    <citation type="journal article" date="2023" name="Plants (Basel)">
        <title>Bridging the Gap: Combining Genomics and Transcriptomics Approaches to Understand Stylosanthes scabra, an Orphan Legume from the Brazilian Caatinga.</title>
        <authorList>
            <person name="Ferreira-Neto J.R.C."/>
            <person name="da Silva M.D."/>
            <person name="Binneck E."/>
            <person name="de Melo N.F."/>
            <person name="da Silva R.H."/>
            <person name="de Melo A.L.T.M."/>
            <person name="Pandolfi V."/>
            <person name="Bustamante F.O."/>
            <person name="Brasileiro-Vidal A.C."/>
            <person name="Benko-Iseppon A.M."/>
        </authorList>
    </citation>
    <scope>NUCLEOTIDE SEQUENCE [LARGE SCALE GENOMIC DNA]</scope>
    <source>
        <tissue evidence="1">Leaves</tissue>
    </source>
</reference>
<proteinExistence type="predicted"/>
<accession>A0ABU6Y490</accession>
<dbReference type="Proteomes" id="UP001341840">
    <property type="component" value="Unassembled WGS sequence"/>
</dbReference>
<protein>
    <submittedName>
        <fullName evidence="1">Uncharacterized protein</fullName>
    </submittedName>
</protein>
<gene>
    <name evidence="1" type="ORF">PIB30_005814</name>
</gene>
<evidence type="ECO:0000313" key="1">
    <source>
        <dbReference type="EMBL" id="MED6204089.1"/>
    </source>
</evidence>
<evidence type="ECO:0000313" key="2">
    <source>
        <dbReference type="Proteomes" id="UP001341840"/>
    </source>
</evidence>